<dbReference type="GO" id="GO:0032543">
    <property type="term" value="P:mitochondrial translation"/>
    <property type="evidence" value="ECO:0007669"/>
    <property type="project" value="TreeGrafter"/>
</dbReference>
<dbReference type="Proteomes" id="UP001140172">
    <property type="component" value="Unassembled WGS sequence"/>
</dbReference>
<dbReference type="Pfam" id="PF10245">
    <property type="entry name" value="MRP-S22"/>
    <property type="match status" value="1"/>
</dbReference>
<dbReference type="GO" id="GO:0005763">
    <property type="term" value="C:mitochondrial small ribosomal subunit"/>
    <property type="evidence" value="ECO:0007669"/>
    <property type="project" value="TreeGrafter"/>
</dbReference>
<evidence type="ECO:0000313" key="2">
    <source>
        <dbReference type="EMBL" id="KAJ2787904.1"/>
    </source>
</evidence>
<keyword evidence="3" id="KW-1185">Reference proteome</keyword>
<accession>A0A9W8HRA0</accession>
<evidence type="ECO:0000256" key="1">
    <source>
        <dbReference type="SAM" id="MobiDB-lite"/>
    </source>
</evidence>
<comment type="caution">
    <text evidence="2">The sequence shown here is derived from an EMBL/GenBank/DDBJ whole genome shotgun (WGS) entry which is preliminary data.</text>
</comment>
<feature type="region of interest" description="Disordered" evidence="1">
    <location>
        <begin position="12"/>
        <end position="87"/>
    </location>
</feature>
<dbReference type="InterPro" id="IPR021036">
    <property type="entry name" value="Ribosomal_mS45"/>
</dbReference>
<name>A0A9W8HRA0_9FUNG</name>
<dbReference type="PANTHER" id="PTHR28158:SF1">
    <property type="entry name" value="SMALL RIBOSOMAL SUBUNIT PROTEIN MS45"/>
    <property type="match status" value="1"/>
</dbReference>
<dbReference type="GO" id="GO:0003735">
    <property type="term" value="F:structural constituent of ribosome"/>
    <property type="evidence" value="ECO:0007669"/>
    <property type="project" value="TreeGrafter"/>
</dbReference>
<dbReference type="AlphaFoldDB" id="A0A9W8HRA0"/>
<dbReference type="OrthoDB" id="10052321at2759"/>
<dbReference type="Pfam" id="PF12298">
    <property type="entry name" value="Bot1p"/>
    <property type="match status" value="1"/>
</dbReference>
<evidence type="ECO:0000313" key="3">
    <source>
        <dbReference type="Proteomes" id="UP001140172"/>
    </source>
</evidence>
<protein>
    <submittedName>
        <fullName evidence="2">Uncharacterized protein</fullName>
    </submittedName>
</protein>
<dbReference type="InterPro" id="IPR019374">
    <property type="entry name" value="Ribosomal_mS22"/>
</dbReference>
<gene>
    <name evidence="2" type="ORF">GGI15_000323</name>
</gene>
<dbReference type="EMBL" id="JANBUM010000008">
    <property type="protein sequence ID" value="KAJ2787904.1"/>
    <property type="molecule type" value="Genomic_DNA"/>
</dbReference>
<proteinExistence type="predicted"/>
<reference evidence="2" key="1">
    <citation type="submission" date="2022-07" db="EMBL/GenBank/DDBJ databases">
        <title>Phylogenomic reconstructions and comparative analyses of Kickxellomycotina fungi.</title>
        <authorList>
            <person name="Reynolds N.K."/>
            <person name="Stajich J.E."/>
            <person name="Barry K."/>
            <person name="Grigoriev I.V."/>
            <person name="Crous P."/>
            <person name="Smith M.E."/>
        </authorList>
    </citation>
    <scope>NUCLEOTIDE SEQUENCE</scope>
    <source>
        <strain evidence="2">BCRC 34489</strain>
    </source>
</reference>
<organism evidence="2 3">
    <name type="scientific">Coemansia interrupta</name>
    <dbReference type="NCBI Taxonomy" id="1126814"/>
    <lineage>
        <taxon>Eukaryota</taxon>
        <taxon>Fungi</taxon>
        <taxon>Fungi incertae sedis</taxon>
        <taxon>Zoopagomycota</taxon>
        <taxon>Kickxellomycotina</taxon>
        <taxon>Kickxellomycetes</taxon>
        <taxon>Kickxellales</taxon>
        <taxon>Kickxellaceae</taxon>
        <taxon>Coemansia</taxon>
    </lineage>
</organism>
<dbReference type="PANTHER" id="PTHR28158">
    <property type="entry name" value="37S RIBOSOMAL PROTEIN S35, MITOCHONDRIAL"/>
    <property type="match status" value="1"/>
</dbReference>
<sequence length="356" mass="39827">MFACIRAGSRRVAATTASAPRALHTSRATMDVSNDGSGTSKSKDTKSSLPAETEDEEALTEEPQILRAEPVQAMVNADEQPKKDKAERSLGYKGWMITEGGAYKTVRPGRTNYVGGGMRPFPLNPFFRPRPPVSDKVKEAIYADYLKAPERNTPRLLGEKYAISIKRVEAILKLKAIEHHMVEYGKLDAQKNLTAGMESMLGISSSNKTLTEGLVSQSTRVSGPRFHAVPEGQSFTAVDAAEVLGRKPYQQIMDRMAASKPFVIDYEGLDERFAPRPKARLSKSEVTRLESLGHAEDKVIDKDEALRSRRWKFVFTDISKGKDMKDRMVLIREPDGTLKKAGRDYKLERYGKIWYH</sequence>